<keyword evidence="1" id="KW-0805">Transcription regulation</keyword>
<dbReference type="InterPro" id="IPR036271">
    <property type="entry name" value="Tet_transcr_reg_TetR-rel_C_sf"/>
</dbReference>
<dbReference type="PRINTS" id="PR00455">
    <property type="entry name" value="HTHTETR"/>
</dbReference>
<reference evidence="6 7" key="2">
    <citation type="journal article" date="2016" name="Appl. Microbiol. Biotechnol.">
        <title>Mutations improving production and secretion of extracellular lipase by Burkholderia glumae PG1.</title>
        <authorList>
            <person name="Knapp A."/>
            <person name="Voget S."/>
            <person name="Gao R."/>
            <person name="Zaburannyi N."/>
            <person name="Krysciak D."/>
            <person name="Breuer M."/>
            <person name="Hauer B."/>
            <person name="Streit W.R."/>
            <person name="Muller R."/>
            <person name="Daniel R."/>
            <person name="Jaeger K.E."/>
        </authorList>
    </citation>
    <scope>NUCLEOTIDE SEQUENCE [LARGE SCALE GENOMIC DNA]</scope>
    <source>
        <strain evidence="6 7">PG1</strain>
    </source>
</reference>
<name>A0A0B6RTY9_BURPL</name>
<dbReference type="Pfam" id="PF16925">
    <property type="entry name" value="TetR_C_13"/>
    <property type="match status" value="1"/>
</dbReference>
<dbReference type="Proteomes" id="UP000031838">
    <property type="component" value="Chromosome 2"/>
</dbReference>
<sequence>MRKSKAEAAETRRRIVEVAAREFRLNGIQATGLNDVMSSAGLTQGGFYRHFESKDQLVAEACSAAMAEVVEGLEAVAASGAASDDRKDAFTAMVDAYVSVAHRDTPSGGCPLAAMGSELAHAGGQTRAAAARGFDELVGALAARLAQRPDGAPPPADARAAARFALAAMIGAVTMSRILGDADASATLLDDVKHHLGAI</sequence>
<reference evidence="7" key="1">
    <citation type="submission" date="2011-03" db="EMBL/GenBank/DDBJ databases">
        <authorList>
            <person name="Voget S."/>
            <person name="Streit W.R."/>
            <person name="Jaeger K.E."/>
            <person name="Daniel R."/>
        </authorList>
    </citation>
    <scope>NUCLEOTIDE SEQUENCE [LARGE SCALE GENOMIC DNA]</scope>
    <source>
        <strain evidence="7">PG1</strain>
    </source>
</reference>
<dbReference type="InterPro" id="IPR009057">
    <property type="entry name" value="Homeodomain-like_sf"/>
</dbReference>
<dbReference type="SUPFAM" id="SSF46689">
    <property type="entry name" value="Homeodomain-like"/>
    <property type="match status" value="1"/>
</dbReference>
<dbReference type="InterPro" id="IPR011075">
    <property type="entry name" value="TetR_C"/>
</dbReference>
<dbReference type="Gene3D" id="1.10.10.60">
    <property type="entry name" value="Homeodomain-like"/>
    <property type="match status" value="1"/>
</dbReference>
<feature type="domain" description="HTH tetR-type" evidence="5">
    <location>
        <begin position="9"/>
        <end position="69"/>
    </location>
</feature>
<dbReference type="PANTHER" id="PTHR47506:SF7">
    <property type="entry name" value="TRANSCRIPTIONAL REGULATORY PROTEIN"/>
    <property type="match status" value="1"/>
</dbReference>
<evidence type="ECO:0000313" key="6">
    <source>
        <dbReference type="EMBL" id="AJK48802.1"/>
    </source>
</evidence>
<proteinExistence type="predicted"/>
<dbReference type="PANTHER" id="PTHR47506">
    <property type="entry name" value="TRANSCRIPTIONAL REGULATORY PROTEIN"/>
    <property type="match status" value="1"/>
</dbReference>
<protein>
    <submittedName>
        <fullName evidence="6">Transcriptional regulator, TetR family</fullName>
    </submittedName>
</protein>
<dbReference type="Pfam" id="PF00440">
    <property type="entry name" value="TetR_N"/>
    <property type="match status" value="1"/>
</dbReference>
<evidence type="ECO:0000256" key="3">
    <source>
        <dbReference type="ARBA" id="ARBA00023163"/>
    </source>
</evidence>
<evidence type="ECO:0000259" key="5">
    <source>
        <dbReference type="PROSITE" id="PS50977"/>
    </source>
</evidence>
<evidence type="ECO:0000256" key="2">
    <source>
        <dbReference type="ARBA" id="ARBA00023125"/>
    </source>
</evidence>
<dbReference type="PROSITE" id="PS50977">
    <property type="entry name" value="HTH_TETR_2"/>
    <property type="match status" value="1"/>
</dbReference>
<evidence type="ECO:0000313" key="7">
    <source>
        <dbReference type="Proteomes" id="UP000031838"/>
    </source>
</evidence>
<evidence type="ECO:0000256" key="4">
    <source>
        <dbReference type="PROSITE-ProRule" id="PRU00335"/>
    </source>
</evidence>
<dbReference type="Gene3D" id="1.10.357.10">
    <property type="entry name" value="Tetracycline Repressor, domain 2"/>
    <property type="match status" value="1"/>
</dbReference>
<dbReference type="RefSeq" id="WP_042627378.1">
    <property type="nucleotide sequence ID" value="NZ_CP002581.1"/>
</dbReference>
<dbReference type="GO" id="GO:0003677">
    <property type="term" value="F:DNA binding"/>
    <property type="evidence" value="ECO:0007669"/>
    <property type="project" value="UniProtKB-UniRule"/>
</dbReference>
<dbReference type="AlphaFoldDB" id="A0A0B6RTY9"/>
<keyword evidence="3" id="KW-0804">Transcription</keyword>
<accession>A0A0B6RTY9</accession>
<dbReference type="SUPFAM" id="SSF48498">
    <property type="entry name" value="Tetracyclin repressor-like, C-terminal domain"/>
    <property type="match status" value="1"/>
</dbReference>
<dbReference type="InterPro" id="IPR001647">
    <property type="entry name" value="HTH_TetR"/>
</dbReference>
<keyword evidence="7" id="KW-1185">Reference proteome</keyword>
<dbReference type="HOGENOM" id="CLU_069356_28_2_4"/>
<organism evidence="6 7">
    <name type="scientific">Burkholderia plantarii</name>
    <dbReference type="NCBI Taxonomy" id="41899"/>
    <lineage>
        <taxon>Bacteria</taxon>
        <taxon>Pseudomonadati</taxon>
        <taxon>Pseudomonadota</taxon>
        <taxon>Betaproteobacteria</taxon>
        <taxon>Burkholderiales</taxon>
        <taxon>Burkholderiaceae</taxon>
        <taxon>Burkholderia</taxon>
    </lineage>
</organism>
<evidence type="ECO:0000256" key="1">
    <source>
        <dbReference type="ARBA" id="ARBA00023015"/>
    </source>
</evidence>
<dbReference type="EMBL" id="CP002581">
    <property type="protein sequence ID" value="AJK48802.1"/>
    <property type="molecule type" value="Genomic_DNA"/>
</dbReference>
<feature type="DNA-binding region" description="H-T-H motif" evidence="4">
    <location>
        <begin position="32"/>
        <end position="51"/>
    </location>
</feature>
<dbReference type="KEGG" id="bgp:BGL_2c07180"/>
<keyword evidence="2 4" id="KW-0238">DNA-binding</keyword>
<gene>
    <name evidence="6" type="ORF">BGL_2c07180</name>
</gene>